<dbReference type="InterPro" id="IPR054559">
    <property type="entry name" value="PSMD12-CSN4-like_N"/>
</dbReference>
<organism evidence="2 3">
    <name type="scientific">Taenia crassiceps</name>
    <dbReference type="NCBI Taxonomy" id="6207"/>
    <lineage>
        <taxon>Eukaryota</taxon>
        <taxon>Metazoa</taxon>
        <taxon>Spiralia</taxon>
        <taxon>Lophotrochozoa</taxon>
        <taxon>Platyhelminthes</taxon>
        <taxon>Cestoda</taxon>
        <taxon>Eucestoda</taxon>
        <taxon>Cyclophyllidea</taxon>
        <taxon>Taeniidae</taxon>
        <taxon>Taenia</taxon>
    </lineage>
</organism>
<reference evidence="2 3" key="1">
    <citation type="journal article" date="2022" name="Front. Cell. Infect. Microbiol.">
        <title>The Genomes of Two Strains of Taenia crassiceps the Animal Model for the Study of Human Cysticercosis.</title>
        <authorList>
            <person name="Bobes R.J."/>
            <person name="Estrada K."/>
            <person name="Rios-Valencia D.G."/>
            <person name="Calderon-Gallegos A."/>
            <person name="de la Torre P."/>
            <person name="Carrero J.C."/>
            <person name="Sanchez-Flores A."/>
            <person name="Laclette J.P."/>
        </authorList>
    </citation>
    <scope>NUCLEOTIDE SEQUENCE [LARGE SCALE GENOMIC DNA]</scope>
    <source>
        <strain evidence="2">WFUcys</strain>
    </source>
</reference>
<dbReference type="Proteomes" id="UP001651158">
    <property type="component" value="Unassembled WGS sequence"/>
</dbReference>
<dbReference type="Pfam" id="PF22241">
    <property type="entry name" value="PSMD12-CSN4_N"/>
    <property type="match status" value="1"/>
</dbReference>
<evidence type="ECO:0000313" key="3">
    <source>
        <dbReference type="Proteomes" id="UP001651158"/>
    </source>
</evidence>
<proteinExistence type="predicted"/>
<evidence type="ECO:0000313" key="2">
    <source>
        <dbReference type="EMBL" id="KAL5107254.1"/>
    </source>
</evidence>
<sequence length="129" mass="14806">MSKKRNQLKQAVAKMVQAAMQYVETIADEQVKLNLIATLRTVTEGKIYVEVERARLTRMLAQIKESNGLMDEAADVLQEVKVETFGSMDKREKVEFILEQMRLCLAKKDYSRGGDRRPKAQILQTNDRS</sequence>
<feature type="domain" description="PSMD12/CSN4-like N-terminal" evidence="1">
    <location>
        <begin position="1"/>
        <end position="112"/>
    </location>
</feature>
<dbReference type="GO" id="GO:0000502">
    <property type="term" value="C:proteasome complex"/>
    <property type="evidence" value="ECO:0007669"/>
    <property type="project" value="UniProtKB-KW"/>
</dbReference>
<dbReference type="EMBL" id="JAKROA010000004">
    <property type="protein sequence ID" value="KAL5107254.1"/>
    <property type="molecule type" value="Genomic_DNA"/>
</dbReference>
<keyword evidence="2" id="KW-0647">Proteasome</keyword>
<accession>A0ABR4QCA5</accession>
<name>A0ABR4QCA5_9CEST</name>
<gene>
    <name evidence="2" type="ORF">TcWFU_000526</name>
</gene>
<dbReference type="InterPro" id="IPR040134">
    <property type="entry name" value="PSMD12/CSN4"/>
</dbReference>
<keyword evidence="3" id="KW-1185">Reference proteome</keyword>
<dbReference type="PANTHER" id="PTHR10855:SF1">
    <property type="entry name" value="26S PROTEASOME NON-ATPASE REGULATORY SUBUNIT 12"/>
    <property type="match status" value="1"/>
</dbReference>
<protein>
    <submittedName>
        <fullName evidence="2">26S proteasome non-ATPase regulatory subunit 12</fullName>
    </submittedName>
</protein>
<dbReference type="PANTHER" id="PTHR10855">
    <property type="entry name" value="26S PROTEASOME NON-ATPASE REGULATORY SUBUNIT 12/COP9 SIGNALOSOME COMPLEX SUBUNIT 4"/>
    <property type="match status" value="1"/>
</dbReference>
<evidence type="ECO:0000259" key="1">
    <source>
        <dbReference type="Pfam" id="PF22241"/>
    </source>
</evidence>
<comment type="caution">
    <text evidence="2">The sequence shown here is derived from an EMBL/GenBank/DDBJ whole genome shotgun (WGS) entry which is preliminary data.</text>
</comment>